<feature type="transmembrane region" description="Helical" evidence="3">
    <location>
        <begin position="210"/>
        <end position="228"/>
    </location>
</feature>
<dbReference type="Pfam" id="PF00486">
    <property type="entry name" value="Trans_reg_C"/>
    <property type="match status" value="1"/>
</dbReference>
<dbReference type="GO" id="GO:0003677">
    <property type="term" value="F:DNA binding"/>
    <property type="evidence" value="ECO:0007669"/>
    <property type="project" value="UniProtKB-UniRule"/>
</dbReference>
<evidence type="ECO:0000256" key="2">
    <source>
        <dbReference type="PROSITE-ProRule" id="PRU01091"/>
    </source>
</evidence>
<dbReference type="SUPFAM" id="SSF46894">
    <property type="entry name" value="C-terminal effector domain of the bipartite response regulators"/>
    <property type="match status" value="1"/>
</dbReference>
<keyword evidence="3" id="KW-1133">Transmembrane helix</keyword>
<comment type="caution">
    <text evidence="5">The sequence shown here is derived from an EMBL/GenBank/DDBJ whole genome shotgun (WGS) entry which is preliminary data.</text>
</comment>
<dbReference type="EMBL" id="LFQU01000013">
    <property type="protein sequence ID" value="KOO68428.1"/>
    <property type="molecule type" value="Genomic_DNA"/>
</dbReference>
<sequence length="364" mass="42015">MNRRIKHVWTISIVAMTAIFAMQAYWLYNQYEYSSTVKAEELKQACTKALEEEKDIRIDKQEDGKDDSSYVRMQIVLKIDQSTKKTKEKDRQVKSTIRYTLPDTKKQLKVRNIDMTEGVELTSRYMASQEKRFDRNIFDSLLYAAEGIKTDSFRFVKTNRCMIKPAFSVSGGLSKTLHVRYSTNPLEMEAVEMTVHVPASHILMLMSRQLAASIALLIILGFCMMYQIKTIMIQRRINAIRHEFMKNMIYEMKQPPAKTADDATAIKIGSTLFFYELNELRHGNEKVIITSRQAELLRILADSPNKVVGREVLLKEVWGDDSYSNSMALNVQITYLRRALKSDAALSIEAIIRKGYVLKTMQNQ</sequence>
<dbReference type="GO" id="GO:0000160">
    <property type="term" value="P:phosphorelay signal transduction system"/>
    <property type="evidence" value="ECO:0007669"/>
    <property type="project" value="InterPro"/>
</dbReference>
<feature type="transmembrane region" description="Helical" evidence="3">
    <location>
        <begin position="7"/>
        <end position="28"/>
    </location>
</feature>
<reference evidence="5 6" key="1">
    <citation type="submission" date="2015-06" db="EMBL/GenBank/DDBJ databases">
        <title>Prevotella sp. 109, sp. nov., a novel member of the family Prevotellaceae isolated from human faeces.</title>
        <authorList>
            <person name="Shkoporov A.N."/>
            <person name="Chaplin A.V."/>
            <person name="Kafarskaia L.I."/>
            <person name="Efimov B.A."/>
        </authorList>
    </citation>
    <scope>NUCLEOTIDE SEQUENCE [LARGE SCALE GENOMIC DNA]</scope>
    <source>
        <strain evidence="5 6">109</strain>
    </source>
</reference>
<dbReference type="CDD" id="cd00383">
    <property type="entry name" value="trans_reg_C"/>
    <property type="match status" value="1"/>
</dbReference>
<evidence type="ECO:0000256" key="1">
    <source>
        <dbReference type="ARBA" id="ARBA00023125"/>
    </source>
</evidence>
<dbReference type="AlphaFoldDB" id="A0A8E1QXE6"/>
<evidence type="ECO:0000256" key="3">
    <source>
        <dbReference type="SAM" id="Phobius"/>
    </source>
</evidence>
<keyword evidence="3" id="KW-0812">Transmembrane</keyword>
<gene>
    <name evidence="5" type="ORF">ACU52_07850</name>
</gene>
<dbReference type="GO" id="GO:0006355">
    <property type="term" value="P:regulation of DNA-templated transcription"/>
    <property type="evidence" value="ECO:0007669"/>
    <property type="project" value="InterPro"/>
</dbReference>
<keyword evidence="1 2" id="KW-0238">DNA-binding</keyword>
<dbReference type="InterPro" id="IPR036388">
    <property type="entry name" value="WH-like_DNA-bd_sf"/>
</dbReference>
<name>A0A8E1QXE6_9BACT</name>
<organism evidence="5 6">
    <name type="scientific">Xylanibacter rarus</name>
    <dbReference type="NCBI Taxonomy" id="1676614"/>
    <lineage>
        <taxon>Bacteria</taxon>
        <taxon>Pseudomonadati</taxon>
        <taxon>Bacteroidota</taxon>
        <taxon>Bacteroidia</taxon>
        <taxon>Bacteroidales</taxon>
        <taxon>Prevotellaceae</taxon>
        <taxon>Xylanibacter</taxon>
    </lineage>
</organism>
<dbReference type="InterPro" id="IPR001867">
    <property type="entry name" value="OmpR/PhoB-type_DNA-bd"/>
</dbReference>
<dbReference type="InterPro" id="IPR016032">
    <property type="entry name" value="Sig_transdc_resp-reg_C-effctor"/>
</dbReference>
<keyword evidence="6" id="KW-1185">Reference proteome</keyword>
<dbReference type="RefSeq" id="WP_053398394.1">
    <property type="nucleotide sequence ID" value="NZ_LFQU01000013.1"/>
</dbReference>
<feature type="domain" description="OmpR/PhoB-type" evidence="4">
    <location>
        <begin position="263"/>
        <end position="360"/>
    </location>
</feature>
<feature type="DNA-binding region" description="OmpR/PhoB-type" evidence="2">
    <location>
        <begin position="263"/>
        <end position="360"/>
    </location>
</feature>
<proteinExistence type="predicted"/>
<evidence type="ECO:0000313" key="5">
    <source>
        <dbReference type="EMBL" id="KOO68428.1"/>
    </source>
</evidence>
<keyword evidence="3" id="KW-0472">Membrane</keyword>
<evidence type="ECO:0000313" key="6">
    <source>
        <dbReference type="Proteomes" id="UP000036951"/>
    </source>
</evidence>
<dbReference type="Gene3D" id="1.10.10.10">
    <property type="entry name" value="Winged helix-like DNA-binding domain superfamily/Winged helix DNA-binding domain"/>
    <property type="match status" value="1"/>
</dbReference>
<dbReference type="Proteomes" id="UP000036951">
    <property type="component" value="Unassembled WGS sequence"/>
</dbReference>
<dbReference type="PROSITE" id="PS51755">
    <property type="entry name" value="OMPR_PHOB"/>
    <property type="match status" value="1"/>
</dbReference>
<dbReference type="SMART" id="SM00862">
    <property type="entry name" value="Trans_reg_C"/>
    <property type="match status" value="1"/>
</dbReference>
<accession>A0A8E1QXE6</accession>
<protein>
    <recommendedName>
        <fullName evidence="4">OmpR/PhoB-type domain-containing protein</fullName>
    </recommendedName>
</protein>
<evidence type="ECO:0000259" key="4">
    <source>
        <dbReference type="PROSITE" id="PS51755"/>
    </source>
</evidence>